<dbReference type="Pfam" id="PF00440">
    <property type="entry name" value="TetR_N"/>
    <property type="match status" value="1"/>
</dbReference>
<dbReference type="STRING" id="1210086.GCA_001613105_07212"/>
<dbReference type="Pfam" id="PF02909">
    <property type="entry name" value="TetR_C_1"/>
    <property type="match status" value="1"/>
</dbReference>
<evidence type="ECO:0000259" key="6">
    <source>
        <dbReference type="PROSITE" id="PS50977"/>
    </source>
</evidence>
<dbReference type="GO" id="GO:0045892">
    <property type="term" value="P:negative regulation of DNA-templated transcription"/>
    <property type="evidence" value="ECO:0007669"/>
    <property type="project" value="InterPro"/>
</dbReference>
<feature type="DNA-binding region" description="H-T-H motif" evidence="5">
    <location>
        <begin position="43"/>
        <end position="62"/>
    </location>
</feature>
<reference evidence="7 8" key="1">
    <citation type="submission" date="2018-07" db="EMBL/GenBank/DDBJ databases">
        <title>Genomic Encyclopedia of Type Strains, Phase IV (KMG-IV): sequencing the most valuable type-strain genomes for metagenomic binning, comparative biology and taxonomic classification.</title>
        <authorList>
            <person name="Goeker M."/>
        </authorList>
    </citation>
    <scope>NUCLEOTIDE SEQUENCE [LARGE SCALE GENOMIC DNA]</scope>
    <source>
        <strain evidence="7 8">DSM 44290</strain>
    </source>
</reference>
<evidence type="ECO:0000256" key="4">
    <source>
        <dbReference type="ARBA" id="ARBA00023163"/>
    </source>
</evidence>
<dbReference type="GO" id="GO:0000976">
    <property type="term" value="F:transcription cis-regulatory region binding"/>
    <property type="evidence" value="ECO:0007669"/>
    <property type="project" value="TreeGrafter"/>
</dbReference>
<dbReference type="AlphaFoldDB" id="A0A370I4Z1"/>
<dbReference type="GO" id="GO:0046677">
    <property type="term" value="P:response to antibiotic"/>
    <property type="evidence" value="ECO:0007669"/>
    <property type="project" value="InterPro"/>
</dbReference>
<dbReference type="Gene3D" id="1.10.10.60">
    <property type="entry name" value="Homeodomain-like"/>
    <property type="match status" value="1"/>
</dbReference>
<feature type="domain" description="HTH tetR-type" evidence="6">
    <location>
        <begin position="20"/>
        <end position="80"/>
    </location>
</feature>
<dbReference type="PRINTS" id="PR00455">
    <property type="entry name" value="HTHTETR"/>
</dbReference>
<keyword evidence="8" id="KW-1185">Reference proteome</keyword>
<dbReference type="InterPro" id="IPR004111">
    <property type="entry name" value="Repressor_TetR_C"/>
</dbReference>
<dbReference type="InterPro" id="IPR003012">
    <property type="entry name" value="Tet_transcr_reg_TetR"/>
</dbReference>
<dbReference type="PANTHER" id="PTHR30055:SF151">
    <property type="entry name" value="TRANSCRIPTIONAL REGULATORY PROTEIN"/>
    <property type="match status" value="1"/>
</dbReference>
<dbReference type="InterPro" id="IPR036271">
    <property type="entry name" value="Tet_transcr_reg_TetR-rel_C_sf"/>
</dbReference>
<dbReference type="EMBL" id="QQBC01000006">
    <property type="protein sequence ID" value="RDI65201.1"/>
    <property type="molecule type" value="Genomic_DNA"/>
</dbReference>
<gene>
    <name evidence="7" type="ORF">DFR76_10670</name>
</gene>
<evidence type="ECO:0000256" key="2">
    <source>
        <dbReference type="ARBA" id="ARBA00023015"/>
    </source>
</evidence>
<protein>
    <submittedName>
        <fullName evidence="7">TetR family transcriptional regulator</fullName>
    </submittedName>
</protein>
<dbReference type="PROSITE" id="PS01081">
    <property type="entry name" value="HTH_TETR_1"/>
    <property type="match status" value="1"/>
</dbReference>
<evidence type="ECO:0000256" key="3">
    <source>
        <dbReference type="ARBA" id="ARBA00023125"/>
    </source>
</evidence>
<evidence type="ECO:0000256" key="5">
    <source>
        <dbReference type="PROSITE-ProRule" id="PRU00335"/>
    </source>
</evidence>
<name>A0A370I4Z1_9NOCA</name>
<accession>A0A370I4Z1</accession>
<dbReference type="SUPFAM" id="SSF48498">
    <property type="entry name" value="Tetracyclin repressor-like, C-terminal domain"/>
    <property type="match status" value="1"/>
</dbReference>
<dbReference type="Proteomes" id="UP000254869">
    <property type="component" value="Unassembled WGS sequence"/>
</dbReference>
<dbReference type="InterPro" id="IPR009057">
    <property type="entry name" value="Homeodomain-like_sf"/>
</dbReference>
<keyword evidence="1" id="KW-0678">Repressor</keyword>
<sequence>MLNDVKLSSVPPRKSTPPVKLTAELIARTALDLLNEVGLDGLTMRALARRLNVQAPALYWHVKNKQELLDAMATIMYADTVGGIEAPRRGVEWDEWAADWAKRLRRTMLRYRDGARVFAGTAVTDPLVFRTVELALATLQDGGFELRTAARAYPVLLHYTVGFTIEEQSRLGVDYGDENPYGDGVLEARIDRERFPLTAAVLADLFDPDTDRGFEDGLRVVLEGIRRVGLGG</sequence>
<comment type="caution">
    <text evidence="7">The sequence shown here is derived from an EMBL/GenBank/DDBJ whole genome shotgun (WGS) entry which is preliminary data.</text>
</comment>
<proteinExistence type="predicted"/>
<dbReference type="InterPro" id="IPR001647">
    <property type="entry name" value="HTH_TetR"/>
</dbReference>
<organism evidence="7 8">
    <name type="scientific">Nocardia pseudobrasiliensis</name>
    <dbReference type="NCBI Taxonomy" id="45979"/>
    <lineage>
        <taxon>Bacteria</taxon>
        <taxon>Bacillati</taxon>
        <taxon>Actinomycetota</taxon>
        <taxon>Actinomycetes</taxon>
        <taxon>Mycobacteriales</taxon>
        <taxon>Nocardiaceae</taxon>
        <taxon>Nocardia</taxon>
    </lineage>
</organism>
<dbReference type="PRINTS" id="PR00400">
    <property type="entry name" value="TETREPRESSOR"/>
</dbReference>
<keyword evidence="2" id="KW-0805">Transcription regulation</keyword>
<dbReference type="GO" id="GO:0003700">
    <property type="term" value="F:DNA-binding transcription factor activity"/>
    <property type="evidence" value="ECO:0007669"/>
    <property type="project" value="TreeGrafter"/>
</dbReference>
<evidence type="ECO:0000313" key="8">
    <source>
        <dbReference type="Proteomes" id="UP000254869"/>
    </source>
</evidence>
<keyword evidence="3 5" id="KW-0238">DNA-binding</keyword>
<dbReference type="SUPFAM" id="SSF46689">
    <property type="entry name" value="Homeodomain-like"/>
    <property type="match status" value="1"/>
</dbReference>
<dbReference type="InterPro" id="IPR050109">
    <property type="entry name" value="HTH-type_TetR-like_transc_reg"/>
</dbReference>
<dbReference type="Gene3D" id="1.10.357.10">
    <property type="entry name" value="Tetracycline Repressor, domain 2"/>
    <property type="match status" value="1"/>
</dbReference>
<dbReference type="PROSITE" id="PS50977">
    <property type="entry name" value="HTH_TETR_2"/>
    <property type="match status" value="1"/>
</dbReference>
<keyword evidence="4" id="KW-0804">Transcription</keyword>
<evidence type="ECO:0000313" key="7">
    <source>
        <dbReference type="EMBL" id="RDI65201.1"/>
    </source>
</evidence>
<evidence type="ECO:0000256" key="1">
    <source>
        <dbReference type="ARBA" id="ARBA00022491"/>
    </source>
</evidence>
<dbReference type="PANTHER" id="PTHR30055">
    <property type="entry name" value="HTH-TYPE TRANSCRIPTIONAL REGULATOR RUTR"/>
    <property type="match status" value="1"/>
</dbReference>
<dbReference type="InterPro" id="IPR023772">
    <property type="entry name" value="DNA-bd_HTH_TetR-type_CS"/>
</dbReference>